<dbReference type="GO" id="GO:0009252">
    <property type="term" value="P:peptidoglycan biosynthetic process"/>
    <property type="evidence" value="ECO:0007669"/>
    <property type="project" value="UniProtKB-UniRule"/>
</dbReference>
<dbReference type="GO" id="GO:0008881">
    <property type="term" value="F:glutamate racemase activity"/>
    <property type="evidence" value="ECO:0007669"/>
    <property type="project" value="UniProtKB-UniRule"/>
</dbReference>
<sequence>MNNNNNPIGMIDSGLGGLSLFKHIRQALPNEDIIYFADSKYVPYGDRESDWIVSRTTHLISNLVAQGKCKAIVIACNTMTAVAVETIRAQINVPLIAIEPAVKPAVAMTMSKHIAVLATATTVKGKNLKSLIETYAQDIKVSLVPCIGLAEKIETGKAHTAEVKDYLKNILAPLVEQKVDTIILGCTHYPFVSDTIQEIVGRDIQIIEPSEAVTAQLIRQLNQYHLSSESPNEGNHIIWTSSDPLEVADVTFSWLCCINIQKLSSPQSIQI</sequence>
<protein>
    <recommendedName>
        <fullName evidence="2 7">Glutamate racemase</fullName>
        <ecNumber evidence="2 7">5.1.1.3</ecNumber>
    </recommendedName>
</protein>
<comment type="pathway">
    <text evidence="7">Cell wall biogenesis; peptidoglycan biosynthesis.</text>
</comment>
<comment type="similarity">
    <text evidence="7">Belongs to the aspartate/glutamate racemases family.</text>
</comment>
<dbReference type="HAMAP" id="MF_00258">
    <property type="entry name" value="Glu_racemase"/>
    <property type="match status" value="1"/>
</dbReference>
<dbReference type="SUPFAM" id="SSF53681">
    <property type="entry name" value="Aspartate/glutamate racemase"/>
    <property type="match status" value="2"/>
</dbReference>
<feature type="binding site" evidence="7">
    <location>
        <begin position="44"/>
        <end position="45"/>
    </location>
    <ligand>
        <name>substrate</name>
    </ligand>
</feature>
<evidence type="ECO:0000256" key="3">
    <source>
        <dbReference type="ARBA" id="ARBA00022960"/>
    </source>
</evidence>
<dbReference type="InterPro" id="IPR018187">
    <property type="entry name" value="Asp/Glu_racemase_AS_1"/>
</dbReference>
<dbReference type="EMBL" id="JMUI01000018">
    <property type="protein sequence ID" value="KDM52658.1"/>
    <property type="molecule type" value="Genomic_DNA"/>
</dbReference>
<feature type="binding site" evidence="7">
    <location>
        <begin position="187"/>
        <end position="188"/>
    </location>
    <ligand>
        <name>substrate</name>
    </ligand>
</feature>
<evidence type="ECO:0000256" key="4">
    <source>
        <dbReference type="ARBA" id="ARBA00022984"/>
    </source>
</evidence>
<dbReference type="AlphaFoldDB" id="A0A837B1K3"/>
<evidence type="ECO:0000256" key="2">
    <source>
        <dbReference type="ARBA" id="ARBA00013090"/>
    </source>
</evidence>
<keyword evidence="4 7" id="KW-0573">Peptidoglycan synthesis</keyword>
<dbReference type="InterPro" id="IPR015942">
    <property type="entry name" value="Asp/Glu/hydantoin_racemase"/>
</dbReference>
<feature type="binding site" evidence="7">
    <location>
        <begin position="12"/>
        <end position="13"/>
    </location>
    <ligand>
        <name>substrate</name>
    </ligand>
</feature>
<dbReference type="Gene3D" id="3.40.50.1860">
    <property type="match status" value="2"/>
</dbReference>
<dbReference type="GO" id="GO:0071555">
    <property type="term" value="P:cell wall organization"/>
    <property type="evidence" value="ECO:0007669"/>
    <property type="project" value="UniProtKB-KW"/>
</dbReference>
<dbReference type="Pfam" id="PF01177">
    <property type="entry name" value="Asp_Glu_race"/>
    <property type="match status" value="1"/>
</dbReference>
<dbReference type="FunFam" id="3.40.50.1860:FF:000001">
    <property type="entry name" value="Glutamate racemase"/>
    <property type="match status" value="1"/>
</dbReference>
<dbReference type="EC" id="5.1.1.3" evidence="2 7"/>
<reference evidence="8 9" key="1">
    <citation type="submission" date="2014-04" db="EMBL/GenBank/DDBJ databases">
        <title>The Genome Sequence of Acinetobacter baumanii BIDMC 57.</title>
        <authorList>
            <consortium name="The Broad Institute Genomics Platform"/>
            <consortium name="The Broad Institute Genome Sequencing Center for Infectious Disease"/>
            <person name="Murphy C."/>
            <person name="Cosimi L."/>
            <person name="Cerqueira G."/>
            <person name="Feldgarden M."/>
            <person name="Earl A."/>
            <person name="Spencer M.D."/>
            <person name="Fodor A."/>
            <person name="Sautter R.L."/>
            <person name="Hung D."/>
            <person name="Onderdonk A.B."/>
            <person name="Ernst C."/>
            <person name="Delaney M."/>
            <person name="DuBois A."/>
            <person name="Young S.K."/>
            <person name="Zeng Q."/>
            <person name="Gargeya S."/>
            <person name="Abouelleil A."/>
            <person name="Alvarado L."/>
            <person name="Chapman S.B."/>
            <person name="Gainer-Dewar J."/>
            <person name="Goldberg J."/>
            <person name="Griggs A."/>
            <person name="Gujja S."/>
            <person name="Hansen M."/>
            <person name="Howarth C."/>
            <person name="Imamovic A."/>
            <person name="Larimer J."/>
            <person name="Pearson M."/>
            <person name="Poon T.W."/>
            <person name="Priest M."/>
            <person name="Roberts A."/>
            <person name="Saif S."/>
            <person name="Shea T."/>
            <person name="Sykes S."/>
            <person name="Wortman J."/>
            <person name="Nusbaum C."/>
            <person name="Birren B."/>
        </authorList>
    </citation>
    <scope>NUCLEOTIDE SEQUENCE [LARGE SCALE GENOMIC DNA]</scope>
    <source>
        <strain evidence="8 9">BIDMC 57</strain>
    </source>
</reference>
<comment type="function">
    <text evidence="7">Provides the (R)-glutamate required for cell wall biosynthesis.</text>
</comment>
<feature type="active site" description="Proton donor/acceptor" evidence="7">
    <location>
        <position position="76"/>
    </location>
</feature>
<comment type="catalytic activity">
    <reaction evidence="1 7">
        <text>L-glutamate = D-glutamate</text>
        <dbReference type="Rhea" id="RHEA:12813"/>
        <dbReference type="ChEBI" id="CHEBI:29985"/>
        <dbReference type="ChEBI" id="CHEBI:29986"/>
        <dbReference type="EC" id="5.1.1.3"/>
    </reaction>
</comment>
<dbReference type="InterPro" id="IPR004391">
    <property type="entry name" value="Glu_race"/>
</dbReference>
<keyword evidence="6 7" id="KW-0961">Cell wall biogenesis/degradation</keyword>
<dbReference type="NCBIfam" id="TIGR00067">
    <property type="entry name" value="glut_race"/>
    <property type="match status" value="1"/>
</dbReference>
<evidence type="ECO:0000256" key="7">
    <source>
        <dbReference type="HAMAP-Rule" id="MF_00258"/>
    </source>
</evidence>
<keyword evidence="5 7" id="KW-0413">Isomerase</keyword>
<accession>A0A837B1K3</accession>
<dbReference type="PROSITE" id="PS00924">
    <property type="entry name" value="ASP_GLU_RACEMASE_2"/>
    <property type="match status" value="1"/>
</dbReference>
<evidence type="ECO:0000313" key="8">
    <source>
        <dbReference type="EMBL" id="KDM52658.1"/>
    </source>
</evidence>
<evidence type="ECO:0000313" key="9">
    <source>
        <dbReference type="Proteomes" id="UP000027208"/>
    </source>
</evidence>
<organism evidence="8 9">
    <name type="scientific">Acinetobacter nosocomialis</name>
    <dbReference type="NCBI Taxonomy" id="106654"/>
    <lineage>
        <taxon>Bacteria</taxon>
        <taxon>Pseudomonadati</taxon>
        <taxon>Pseudomonadota</taxon>
        <taxon>Gammaproteobacteria</taxon>
        <taxon>Moraxellales</taxon>
        <taxon>Moraxellaceae</taxon>
        <taxon>Acinetobacter</taxon>
        <taxon>Acinetobacter calcoaceticus/baumannii complex</taxon>
    </lineage>
</organism>
<comment type="caution">
    <text evidence="8">The sequence shown here is derived from an EMBL/GenBank/DDBJ whole genome shotgun (WGS) entry which is preliminary data.</text>
</comment>
<name>A0A837B1K3_ACINO</name>
<keyword evidence="3 7" id="KW-0133">Cell shape</keyword>
<dbReference type="InterPro" id="IPR033134">
    <property type="entry name" value="Asp/Glu_racemase_AS_2"/>
</dbReference>
<proteinExistence type="inferred from homology"/>
<gene>
    <name evidence="7" type="primary">murI</name>
    <name evidence="8" type="ORF">AE32_03675</name>
</gene>
<feature type="binding site" evidence="7">
    <location>
        <begin position="77"/>
        <end position="78"/>
    </location>
    <ligand>
        <name>substrate</name>
    </ligand>
</feature>
<evidence type="ECO:0000256" key="5">
    <source>
        <dbReference type="ARBA" id="ARBA00023235"/>
    </source>
</evidence>
<dbReference type="Proteomes" id="UP000027208">
    <property type="component" value="Unassembled WGS sequence"/>
</dbReference>
<feature type="active site" description="Proton donor/acceptor" evidence="7">
    <location>
        <position position="186"/>
    </location>
</feature>
<dbReference type="GO" id="GO:0008360">
    <property type="term" value="P:regulation of cell shape"/>
    <property type="evidence" value="ECO:0007669"/>
    <property type="project" value="UniProtKB-KW"/>
</dbReference>
<dbReference type="UniPathway" id="UPA00219"/>
<evidence type="ECO:0000256" key="1">
    <source>
        <dbReference type="ARBA" id="ARBA00001602"/>
    </source>
</evidence>
<evidence type="ECO:0000256" key="6">
    <source>
        <dbReference type="ARBA" id="ARBA00023316"/>
    </source>
</evidence>
<dbReference type="PANTHER" id="PTHR21198:SF3">
    <property type="entry name" value="GLUTAMATE RACEMASE"/>
    <property type="match status" value="1"/>
</dbReference>
<dbReference type="RefSeq" id="WP_023188050.1">
    <property type="nucleotide sequence ID" value="NZ_JBBAIJ010000018.1"/>
</dbReference>
<dbReference type="PROSITE" id="PS00923">
    <property type="entry name" value="ASP_GLU_RACEMASE_1"/>
    <property type="match status" value="1"/>
</dbReference>
<dbReference type="InterPro" id="IPR001920">
    <property type="entry name" value="Asp/Glu_race"/>
</dbReference>
<dbReference type="PANTHER" id="PTHR21198">
    <property type="entry name" value="GLUTAMATE RACEMASE"/>
    <property type="match status" value="1"/>
</dbReference>